<evidence type="ECO:0000313" key="2">
    <source>
        <dbReference type="EMBL" id="EWG48006.1"/>
    </source>
</evidence>
<dbReference type="RefSeq" id="XP_018754197.1">
    <property type="nucleotide sequence ID" value="XM_018905461.1"/>
</dbReference>
<feature type="compositionally biased region" description="Acidic residues" evidence="1">
    <location>
        <begin position="19"/>
        <end position="31"/>
    </location>
</feature>
<dbReference type="GeneID" id="30073104"/>
<feature type="region of interest" description="Disordered" evidence="1">
    <location>
        <begin position="1"/>
        <end position="50"/>
    </location>
</feature>
<dbReference type="AlphaFoldDB" id="W7MAH5"/>
<dbReference type="Proteomes" id="UP000009096">
    <property type="component" value="Chromosome 3"/>
</dbReference>
<sequence>MSDSGEQEMIDSLGTAPEQDVESDEEEEEITIDWAPRLRRDKQKPSRDLSHFVPNGQIAINAANVRRFNDKCTSILTNPKAFADQQIPHSDGN</sequence>
<name>W7MAH5_GIBM7</name>
<reference evidence="2 3" key="1">
    <citation type="journal article" date="2010" name="Nature">
        <title>Comparative genomics reveals mobile pathogenicity chromosomes in Fusarium.</title>
        <authorList>
            <person name="Ma L.J."/>
            <person name="van der Does H.C."/>
            <person name="Borkovich K.A."/>
            <person name="Coleman J.J."/>
            <person name="Daboussi M.J."/>
            <person name="Di Pietro A."/>
            <person name="Dufresne M."/>
            <person name="Freitag M."/>
            <person name="Grabherr M."/>
            <person name="Henrissat B."/>
            <person name="Houterman P.M."/>
            <person name="Kang S."/>
            <person name="Shim W.B."/>
            <person name="Woloshuk C."/>
            <person name="Xie X."/>
            <person name="Xu J.R."/>
            <person name="Antoniw J."/>
            <person name="Baker S.E."/>
            <person name="Bluhm B.H."/>
            <person name="Breakspear A."/>
            <person name="Brown D.W."/>
            <person name="Butchko R.A."/>
            <person name="Chapman S."/>
            <person name="Coulson R."/>
            <person name="Coutinho P.M."/>
            <person name="Danchin E.G."/>
            <person name="Diener A."/>
            <person name="Gale L.R."/>
            <person name="Gardiner D.M."/>
            <person name="Goff S."/>
            <person name="Hammond-Kosack K.E."/>
            <person name="Hilburn K."/>
            <person name="Hua-Van A."/>
            <person name="Jonkers W."/>
            <person name="Kazan K."/>
            <person name="Kodira C.D."/>
            <person name="Koehrsen M."/>
            <person name="Kumar L."/>
            <person name="Lee Y.H."/>
            <person name="Li L."/>
            <person name="Manners J.M."/>
            <person name="Miranda-Saavedra D."/>
            <person name="Mukherjee M."/>
            <person name="Park G."/>
            <person name="Park J."/>
            <person name="Park S.Y."/>
            <person name="Proctor R.H."/>
            <person name="Regev A."/>
            <person name="Ruiz-Roldan M.C."/>
            <person name="Sain D."/>
            <person name="Sakthikumar S."/>
            <person name="Sykes S."/>
            <person name="Schwartz D.C."/>
            <person name="Turgeon B.G."/>
            <person name="Wapinski I."/>
            <person name="Yoder O."/>
            <person name="Young S."/>
            <person name="Zeng Q."/>
            <person name="Zhou S."/>
            <person name="Galagan J."/>
            <person name="Cuomo C.A."/>
            <person name="Kistler H.C."/>
            <person name="Rep M."/>
        </authorList>
    </citation>
    <scope>NUCLEOTIDE SEQUENCE [LARGE SCALE GENOMIC DNA]</scope>
    <source>
        <strain evidence="3">M3125 / FGSC 7600</strain>
    </source>
</reference>
<evidence type="ECO:0000313" key="3">
    <source>
        <dbReference type="Proteomes" id="UP000009096"/>
    </source>
</evidence>
<dbReference type="EMBL" id="DS022251">
    <property type="protein sequence ID" value="EWG48006.1"/>
    <property type="molecule type" value="Genomic_DNA"/>
</dbReference>
<keyword evidence="3" id="KW-1185">Reference proteome</keyword>
<gene>
    <name evidence="2" type="ORF">FVEG_16228</name>
</gene>
<dbReference type="VEuPathDB" id="FungiDB:FVEG_16228"/>
<organism evidence="2 3">
    <name type="scientific">Gibberella moniliformis (strain M3125 / FGSC 7600)</name>
    <name type="common">Maize ear and stalk rot fungus</name>
    <name type="synonym">Fusarium verticillioides</name>
    <dbReference type="NCBI Taxonomy" id="334819"/>
    <lineage>
        <taxon>Eukaryota</taxon>
        <taxon>Fungi</taxon>
        <taxon>Dikarya</taxon>
        <taxon>Ascomycota</taxon>
        <taxon>Pezizomycotina</taxon>
        <taxon>Sordariomycetes</taxon>
        <taxon>Hypocreomycetidae</taxon>
        <taxon>Hypocreales</taxon>
        <taxon>Nectriaceae</taxon>
        <taxon>Fusarium</taxon>
        <taxon>Fusarium fujikuroi species complex</taxon>
    </lineage>
</organism>
<protein>
    <submittedName>
        <fullName evidence="2">Uncharacterized protein</fullName>
    </submittedName>
</protein>
<dbReference type="KEGG" id="fvr:FVEG_16228"/>
<evidence type="ECO:0000256" key="1">
    <source>
        <dbReference type="SAM" id="MobiDB-lite"/>
    </source>
</evidence>
<proteinExistence type="predicted"/>
<accession>W7MAH5</accession>